<dbReference type="Proteomes" id="UP000231143">
    <property type="component" value="Unassembled WGS sequence"/>
</dbReference>
<dbReference type="AlphaFoldDB" id="A0A2H0DYT9"/>
<accession>A0A2H0DYT9</accession>
<dbReference type="InterPro" id="IPR037187">
    <property type="entry name" value="DnaK_N"/>
</dbReference>
<comment type="caution">
    <text evidence="3">The sequence shown here is derived from an EMBL/GenBank/DDBJ whole genome shotgun (WGS) entry which is preliminary data.</text>
</comment>
<feature type="region of interest" description="Disordered" evidence="2">
    <location>
        <begin position="102"/>
        <end position="126"/>
    </location>
</feature>
<name>A0A2H0DYT9_9BACT</name>
<protein>
    <submittedName>
        <fullName evidence="3">Uncharacterized protein</fullName>
    </submittedName>
</protein>
<evidence type="ECO:0000313" key="4">
    <source>
        <dbReference type="Proteomes" id="UP000231143"/>
    </source>
</evidence>
<reference evidence="3 4" key="1">
    <citation type="submission" date="2017-09" db="EMBL/GenBank/DDBJ databases">
        <title>Depth-based differentiation of microbial function through sediment-hosted aquifers and enrichment of novel symbionts in the deep terrestrial subsurface.</title>
        <authorList>
            <person name="Probst A.J."/>
            <person name="Ladd B."/>
            <person name="Jarett J.K."/>
            <person name="Geller-Mcgrath D.E."/>
            <person name="Sieber C.M."/>
            <person name="Emerson J.B."/>
            <person name="Anantharaman K."/>
            <person name="Thomas B.C."/>
            <person name="Malmstrom R."/>
            <person name="Stieglmeier M."/>
            <person name="Klingl A."/>
            <person name="Woyke T."/>
            <person name="Ryan C.M."/>
            <person name="Banfield J.F."/>
        </authorList>
    </citation>
    <scope>NUCLEOTIDE SEQUENCE [LARGE SCALE GENOMIC DNA]</scope>
    <source>
        <strain evidence="3">CG22_combo_CG10-13_8_21_14_all_36_13</strain>
    </source>
</reference>
<evidence type="ECO:0000256" key="1">
    <source>
        <dbReference type="PROSITE-ProRule" id="PRU00510"/>
    </source>
</evidence>
<dbReference type="Gene3D" id="1.20.120.910">
    <property type="entry name" value="DksA, coiled-coil domain"/>
    <property type="match status" value="1"/>
</dbReference>
<gene>
    <name evidence="3" type="ORF">COW81_00800</name>
</gene>
<dbReference type="PANTHER" id="PTHR33823:SF4">
    <property type="entry name" value="GENERAL STRESS PROTEIN 16O"/>
    <property type="match status" value="1"/>
</dbReference>
<sequence length="126" mass="14291">MALDLEKIKEELEQDLARLEKELATVGHKNPDNPNDWEPQPEYNDPTPLPDRNDAADAIIDFEENTALLKDLEIQFNNVKRALKKIEDGTYGIDEVDGEPIPEERLLANHSARTKVENSDAVENNN</sequence>
<feature type="region of interest" description="Disordered" evidence="2">
    <location>
        <begin position="23"/>
        <end position="53"/>
    </location>
</feature>
<dbReference type="SUPFAM" id="SSF109635">
    <property type="entry name" value="DnaK suppressor protein DksA, alpha-hairpin domain"/>
    <property type="match status" value="1"/>
</dbReference>
<proteinExistence type="predicted"/>
<dbReference type="PROSITE" id="PS51128">
    <property type="entry name" value="ZF_DKSA_2"/>
    <property type="match status" value="1"/>
</dbReference>
<evidence type="ECO:0000256" key="2">
    <source>
        <dbReference type="SAM" id="MobiDB-lite"/>
    </source>
</evidence>
<evidence type="ECO:0000313" key="3">
    <source>
        <dbReference type="EMBL" id="PIP87343.1"/>
    </source>
</evidence>
<dbReference type="EMBL" id="PCTT01000010">
    <property type="protein sequence ID" value="PIP87343.1"/>
    <property type="molecule type" value="Genomic_DNA"/>
</dbReference>
<feature type="zinc finger region" description="dksA C4-type" evidence="1">
    <location>
        <begin position="94"/>
        <end position="118"/>
    </location>
</feature>
<dbReference type="PANTHER" id="PTHR33823">
    <property type="entry name" value="RNA POLYMERASE-BINDING TRANSCRIPTION FACTOR DKSA-RELATED"/>
    <property type="match status" value="1"/>
</dbReference>
<organism evidence="3 4">
    <name type="scientific">Candidatus Campbellbacteria bacterium CG22_combo_CG10-13_8_21_14_all_36_13</name>
    <dbReference type="NCBI Taxonomy" id="1974529"/>
    <lineage>
        <taxon>Bacteria</taxon>
        <taxon>Candidatus Campbelliibacteriota</taxon>
    </lineage>
</organism>